<evidence type="ECO:0008006" key="4">
    <source>
        <dbReference type="Google" id="ProtNLM"/>
    </source>
</evidence>
<reference evidence="2 3" key="1">
    <citation type="journal article" date="2020" name="G3 (Bethesda)">
        <title>Improved Reference Genome for Cyclotella cryptica CCMP332, a Model for Cell Wall Morphogenesis, Salinity Adaptation, and Lipid Production in Diatoms (Bacillariophyta).</title>
        <authorList>
            <person name="Roberts W.R."/>
            <person name="Downey K.M."/>
            <person name="Ruck E.C."/>
            <person name="Traller J.C."/>
            <person name="Alverson A.J."/>
        </authorList>
    </citation>
    <scope>NUCLEOTIDE SEQUENCE [LARGE SCALE GENOMIC DNA]</scope>
    <source>
        <strain evidence="2 3">CCMP332</strain>
    </source>
</reference>
<organism evidence="2 3">
    <name type="scientific">Cyclotella cryptica</name>
    <dbReference type="NCBI Taxonomy" id="29204"/>
    <lineage>
        <taxon>Eukaryota</taxon>
        <taxon>Sar</taxon>
        <taxon>Stramenopiles</taxon>
        <taxon>Ochrophyta</taxon>
        <taxon>Bacillariophyta</taxon>
        <taxon>Coscinodiscophyceae</taxon>
        <taxon>Thalassiosirophycidae</taxon>
        <taxon>Stephanodiscales</taxon>
        <taxon>Stephanodiscaceae</taxon>
        <taxon>Cyclotella</taxon>
    </lineage>
</organism>
<keyword evidence="3" id="KW-1185">Reference proteome</keyword>
<dbReference type="SUPFAM" id="SSF51735">
    <property type="entry name" value="NAD(P)-binding Rossmann-fold domains"/>
    <property type="match status" value="1"/>
</dbReference>
<protein>
    <recommendedName>
        <fullName evidence="4">NAD(P)-binding domain-containing protein</fullName>
    </recommendedName>
</protein>
<dbReference type="Gene3D" id="3.40.50.720">
    <property type="entry name" value="NAD(P)-binding Rossmann-like Domain"/>
    <property type="match status" value="1"/>
</dbReference>
<dbReference type="AlphaFoldDB" id="A0ABD3PAT1"/>
<feature type="signal peptide" evidence="1">
    <location>
        <begin position="1"/>
        <end position="15"/>
    </location>
</feature>
<accession>A0ABD3PAT1</accession>
<feature type="chain" id="PRO_5044876737" description="NAD(P)-binding domain-containing protein" evidence="1">
    <location>
        <begin position="16"/>
        <end position="357"/>
    </location>
</feature>
<name>A0ABD3PAT1_9STRA</name>
<proteinExistence type="predicted"/>
<evidence type="ECO:0000313" key="2">
    <source>
        <dbReference type="EMBL" id="KAL3785082.1"/>
    </source>
</evidence>
<keyword evidence="1" id="KW-0732">Signal</keyword>
<evidence type="ECO:0000256" key="1">
    <source>
        <dbReference type="SAM" id="SignalP"/>
    </source>
</evidence>
<dbReference type="EMBL" id="JABMIG020000222">
    <property type="protein sequence ID" value="KAL3785082.1"/>
    <property type="molecule type" value="Genomic_DNA"/>
</dbReference>
<dbReference type="InterPro" id="IPR036291">
    <property type="entry name" value="NAD(P)-bd_dom_sf"/>
</dbReference>
<gene>
    <name evidence="2" type="ORF">HJC23_001460</name>
</gene>
<sequence length="357" mass="39320">MHLTCSILFAGVALAARPTCAFSSVKTLTLIRGARTIDTSVYSALKGNEGCAAKPYEKKKIAVFGAGGYLGATVFGFLQRAASIYGTGISGGSSPRAIGATRTTSEALNKVLTPCFKLAYAGEDLVRLVDSTNKDYIKERLKSFDAAILGTVYQLEQRSVTGNTYEKTPNDKTFEFYLDERYGARGGGVPRDCSDYHISMFESAIQACKESGSIKHVVVLETPRTPRPRDFISILEREGISYTYIRANSLKKDLTYSFEKGVKEKLTVALLSEVSRIPPHTDEPNNGEKAVFREDIAALIVQCLMSLNWEESRIIEVSATSETISSNSLTEKKSKQRFDKEWCPNSNVYAEMLVNLK</sequence>
<comment type="caution">
    <text evidence="2">The sequence shown here is derived from an EMBL/GenBank/DDBJ whole genome shotgun (WGS) entry which is preliminary data.</text>
</comment>
<dbReference type="Proteomes" id="UP001516023">
    <property type="component" value="Unassembled WGS sequence"/>
</dbReference>
<evidence type="ECO:0000313" key="3">
    <source>
        <dbReference type="Proteomes" id="UP001516023"/>
    </source>
</evidence>